<dbReference type="PATRIC" id="fig|1300347.3.peg.3792"/>
<feature type="compositionally biased region" description="Basic and acidic residues" evidence="1">
    <location>
        <begin position="187"/>
        <end position="200"/>
    </location>
</feature>
<name>A0A1A9GRS3_9ACTN</name>
<sequence>MDEPVLLREVEARFAVTAASTPGWASPHPEREPLEEEYSRVSDPARWRIEGARALAWTLALTGLGLASREEVGPSGVAASTRGAWRVVPRAAGALSVLVVGTRSDDGLLVDVELHAGEPPVVVLGLDCHCDACDSGSADVLETQDDAWLEVVSGALVHLEAPGRVLTTSRGGWSESWSPGAAGPERGASRLADHEDRDADLAAVRRGGAPDPRWRRVVHGAPWG</sequence>
<dbReference type="RefSeq" id="WP_068113151.1">
    <property type="nucleotide sequence ID" value="NZ_CP015079.1"/>
</dbReference>
<protein>
    <submittedName>
        <fullName evidence="2">Uncharacterized protein</fullName>
    </submittedName>
</protein>
<evidence type="ECO:0000256" key="1">
    <source>
        <dbReference type="SAM" id="MobiDB-lite"/>
    </source>
</evidence>
<dbReference type="Pfam" id="PF19736">
    <property type="entry name" value="DUF6226"/>
    <property type="match status" value="1"/>
</dbReference>
<dbReference type="STRING" id="1300347.I601_3786"/>
<evidence type="ECO:0000313" key="2">
    <source>
        <dbReference type="EMBL" id="ANH40185.1"/>
    </source>
</evidence>
<feature type="region of interest" description="Disordered" evidence="1">
    <location>
        <begin position="168"/>
        <end position="224"/>
    </location>
</feature>
<accession>A0A1A9GRS3</accession>
<reference evidence="2 3" key="1">
    <citation type="submission" date="2016-03" db="EMBL/GenBank/DDBJ databases">
        <title>Complete genome sequence of a soil Actinobacterium, Nocardioides dokdonensis FR1436.</title>
        <authorList>
            <person name="Kwon S.-K."/>
            <person name="Kim K."/>
            <person name="Kim J.F."/>
        </authorList>
    </citation>
    <scope>NUCLEOTIDE SEQUENCE [LARGE SCALE GENOMIC DNA]</scope>
    <source>
        <strain evidence="2 3">FR1436</strain>
    </source>
</reference>
<dbReference type="AlphaFoldDB" id="A0A1A9GRS3"/>
<evidence type="ECO:0000313" key="3">
    <source>
        <dbReference type="Proteomes" id="UP000077868"/>
    </source>
</evidence>
<dbReference type="InterPro" id="IPR045773">
    <property type="entry name" value="DUF6226"/>
</dbReference>
<gene>
    <name evidence="2" type="ORF">I601_3786</name>
</gene>
<organism evidence="2 3">
    <name type="scientific">Nocardioides dokdonensis FR1436</name>
    <dbReference type="NCBI Taxonomy" id="1300347"/>
    <lineage>
        <taxon>Bacteria</taxon>
        <taxon>Bacillati</taxon>
        <taxon>Actinomycetota</taxon>
        <taxon>Actinomycetes</taxon>
        <taxon>Propionibacteriales</taxon>
        <taxon>Nocardioidaceae</taxon>
        <taxon>Nocardioides</taxon>
    </lineage>
</organism>
<dbReference type="KEGG" id="ndk:I601_3786"/>
<dbReference type="Proteomes" id="UP000077868">
    <property type="component" value="Chromosome"/>
</dbReference>
<dbReference type="EMBL" id="CP015079">
    <property type="protein sequence ID" value="ANH40185.1"/>
    <property type="molecule type" value="Genomic_DNA"/>
</dbReference>
<keyword evidence="3" id="KW-1185">Reference proteome</keyword>
<proteinExistence type="predicted"/>
<feature type="compositionally biased region" description="Polar residues" evidence="1">
    <location>
        <begin position="168"/>
        <end position="177"/>
    </location>
</feature>
<dbReference type="OrthoDB" id="3227561at2"/>